<sequence length="55" mass="5933">MNLRHLLYGIQILLGLALAIAGYVEDNTLTIVAWSVVAIVGAILLWNDSGEPLEV</sequence>
<protein>
    <submittedName>
        <fullName evidence="2">Uncharacterized protein</fullName>
    </submittedName>
</protein>
<accession>A0A1I6G2C7</accession>
<dbReference type="RefSeq" id="WP_177232511.1">
    <property type="nucleotide sequence ID" value="NZ_FOYT01000001.1"/>
</dbReference>
<keyword evidence="1" id="KW-1133">Transmembrane helix</keyword>
<dbReference type="EMBL" id="FOYT01000001">
    <property type="protein sequence ID" value="SFR36338.1"/>
    <property type="molecule type" value="Genomic_DNA"/>
</dbReference>
<gene>
    <name evidence="2" type="ORF">SAMN04487947_0450</name>
</gene>
<keyword evidence="3" id="KW-1185">Reference proteome</keyword>
<keyword evidence="1" id="KW-0812">Transmembrane</keyword>
<feature type="transmembrane region" description="Helical" evidence="1">
    <location>
        <begin position="31"/>
        <end position="47"/>
    </location>
</feature>
<reference evidence="3" key="1">
    <citation type="submission" date="2016-10" db="EMBL/GenBank/DDBJ databases">
        <authorList>
            <person name="Varghese N."/>
            <person name="Submissions S."/>
        </authorList>
    </citation>
    <scope>NUCLEOTIDE SEQUENCE [LARGE SCALE GENOMIC DNA]</scope>
    <source>
        <strain evidence="3">CGMCC 1.7736</strain>
    </source>
</reference>
<name>A0A1I6G2C7_9EURY</name>
<dbReference type="OrthoDB" id="383394at2157"/>
<feature type="transmembrane region" description="Helical" evidence="1">
    <location>
        <begin position="6"/>
        <end position="24"/>
    </location>
</feature>
<evidence type="ECO:0000313" key="3">
    <source>
        <dbReference type="Proteomes" id="UP000198531"/>
    </source>
</evidence>
<evidence type="ECO:0000256" key="1">
    <source>
        <dbReference type="SAM" id="Phobius"/>
    </source>
</evidence>
<evidence type="ECO:0000313" key="2">
    <source>
        <dbReference type="EMBL" id="SFR36338.1"/>
    </source>
</evidence>
<dbReference type="Proteomes" id="UP000198531">
    <property type="component" value="Unassembled WGS sequence"/>
</dbReference>
<proteinExistence type="predicted"/>
<dbReference type="AlphaFoldDB" id="A0A1I6G2C7"/>
<organism evidence="2 3">
    <name type="scientific">Halogeometricum rufum</name>
    <dbReference type="NCBI Taxonomy" id="553469"/>
    <lineage>
        <taxon>Archaea</taxon>
        <taxon>Methanobacteriati</taxon>
        <taxon>Methanobacteriota</taxon>
        <taxon>Stenosarchaea group</taxon>
        <taxon>Halobacteria</taxon>
        <taxon>Halobacteriales</taxon>
        <taxon>Haloferacaceae</taxon>
        <taxon>Halogeometricum</taxon>
    </lineage>
</organism>
<keyword evidence="1" id="KW-0472">Membrane</keyword>